<dbReference type="GO" id="GO:0005886">
    <property type="term" value="C:plasma membrane"/>
    <property type="evidence" value="ECO:0007669"/>
    <property type="project" value="UniProtKB-SubCell"/>
</dbReference>
<comment type="subcellular location">
    <subcellularLocation>
        <location evidence="5">Cell membrane</location>
        <topology evidence="5">Single-pass membrane protein</topology>
    </subcellularLocation>
</comment>
<evidence type="ECO:0000313" key="6">
    <source>
        <dbReference type="EMBL" id="RDJ26984.1"/>
    </source>
</evidence>
<keyword evidence="4 5" id="KW-0472">Membrane</keyword>
<dbReference type="HAMAP" id="MF_01361">
    <property type="entry name" value="UPF0391"/>
    <property type="match status" value="1"/>
</dbReference>
<protein>
    <recommendedName>
        <fullName evidence="5">UPF0391 membrane protein DWE98_08330</fullName>
    </recommendedName>
</protein>
<keyword evidence="2 5" id="KW-0812">Transmembrane</keyword>
<keyword evidence="3 5" id="KW-1133">Transmembrane helix</keyword>
<proteinExistence type="inferred from homology"/>
<keyword evidence="7" id="KW-1185">Reference proteome</keyword>
<sequence length="55" mass="5541">MAGWAVTFLIVALVAAMLAFGGVPGLAVSVARVMFAMALAAAALTGLIALLRKPR</sequence>
<comment type="similarity">
    <text evidence="5">Belongs to the UPF0391 family.</text>
</comment>
<dbReference type="EMBL" id="QQTP01000003">
    <property type="protein sequence ID" value="RDJ26984.1"/>
    <property type="molecule type" value="Genomic_DNA"/>
</dbReference>
<evidence type="ECO:0000256" key="5">
    <source>
        <dbReference type="HAMAP-Rule" id="MF_01361"/>
    </source>
</evidence>
<evidence type="ECO:0000256" key="4">
    <source>
        <dbReference type="ARBA" id="ARBA00023136"/>
    </source>
</evidence>
<dbReference type="PIRSF" id="PIRSF036466">
    <property type="entry name" value="UCP036466"/>
    <property type="match status" value="1"/>
</dbReference>
<feature type="transmembrane region" description="Helical" evidence="5">
    <location>
        <begin position="31"/>
        <end position="51"/>
    </location>
</feature>
<name>A0A370L9B2_9HYPH</name>
<gene>
    <name evidence="6" type="ORF">DWE98_08330</name>
</gene>
<accession>A0A370L9B2</accession>
<dbReference type="AlphaFoldDB" id="A0A370L9B2"/>
<evidence type="ECO:0000256" key="3">
    <source>
        <dbReference type="ARBA" id="ARBA00022989"/>
    </source>
</evidence>
<evidence type="ECO:0000256" key="2">
    <source>
        <dbReference type="ARBA" id="ARBA00022692"/>
    </source>
</evidence>
<dbReference type="OrthoDB" id="1374391at2"/>
<comment type="caution">
    <text evidence="6">The sequence shown here is derived from an EMBL/GenBank/DDBJ whole genome shotgun (WGS) entry which is preliminary data.</text>
</comment>
<organism evidence="6 7">
    <name type="scientific">Bosea caraganae</name>
    <dbReference type="NCBI Taxonomy" id="2763117"/>
    <lineage>
        <taxon>Bacteria</taxon>
        <taxon>Pseudomonadati</taxon>
        <taxon>Pseudomonadota</taxon>
        <taxon>Alphaproteobacteria</taxon>
        <taxon>Hyphomicrobiales</taxon>
        <taxon>Boseaceae</taxon>
        <taxon>Bosea</taxon>
    </lineage>
</organism>
<dbReference type="InterPro" id="IPR009760">
    <property type="entry name" value="DUF1328"/>
</dbReference>
<keyword evidence="1 5" id="KW-1003">Cell membrane</keyword>
<reference evidence="7" key="1">
    <citation type="submission" date="2018-07" db="EMBL/GenBank/DDBJ databases">
        <authorList>
            <person name="Safronova V.I."/>
            <person name="Chirak E.R."/>
            <person name="Sazanova A.L."/>
        </authorList>
    </citation>
    <scope>NUCLEOTIDE SEQUENCE [LARGE SCALE GENOMIC DNA]</scope>
    <source>
        <strain evidence="7">RCAM04685</strain>
    </source>
</reference>
<dbReference type="Proteomes" id="UP000255207">
    <property type="component" value="Unassembled WGS sequence"/>
</dbReference>
<evidence type="ECO:0000256" key="1">
    <source>
        <dbReference type="ARBA" id="ARBA00022475"/>
    </source>
</evidence>
<evidence type="ECO:0000313" key="7">
    <source>
        <dbReference type="Proteomes" id="UP000255207"/>
    </source>
</evidence>
<dbReference type="Pfam" id="PF07043">
    <property type="entry name" value="DUF1328"/>
    <property type="match status" value="1"/>
</dbReference>